<dbReference type="InterPro" id="IPR036746">
    <property type="entry name" value="TT1725-like_sf"/>
</dbReference>
<dbReference type="EMBL" id="DSVL01000071">
    <property type="protein sequence ID" value="HFH28359.1"/>
    <property type="molecule type" value="Genomic_DNA"/>
</dbReference>
<dbReference type="SUPFAM" id="SSF103007">
    <property type="entry name" value="Hypothetical protein TT1725"/>
    <property type="match status" value="1"/>
</dbReference>
<accession>A0A7C3HVV7</accession>
<reference evidence="1" key="1">
    <citation type="journal article" date="2020" name="mSystems">
        <title>Genome- and Community-Level Interaction Insights into Carbon Utilization and Element Cycling Functions of Hydrothermarchaeota in Hydrothermal Sediment.</title>
        <authorList>
            <person name="Zhou Z."/>
            <person name="Liu Y."/>
            <person name="Xu W."/>
            <person name="Pan J."/>
            <person name="Luo Z.H."/>
            <person name="Li M."/>
        </authorList>
    </citation>
    <scope>NUCLEOTIDE SEQUENCE [LARGE SCALE GENOMIC DNA]</scope>
    <source>
        <strain evidence="1">SpSt-503</strain>
    </source>
</reference>
<dbReference type="PANTHER" id="PTHR36441">
    <property type="entry name" value="HYPOTHETICAL CYTOSOLIC PROTEIN"/>
    <property type="match status" value="1"/>
</dbReference>
<proteinExistence type="predicted"/>
<dbReference type="InterPro" id="IPR007546">
    <property type="entry name" value="DUF503"/>
</dbReference>
<organism evidence="1">
    <name type="scientific">Gracilinema caldarium</name>
    <dbReference type="NCBI Taxonomy" id="215591"/>
    <lineage>
        <taxon>Bacteria</taxon>
        <taxon>Pseudomonadati</taxon>
        <taxon>Spirochaetota</taxon>
        <taxon>Spirochaetia</taxon>
        <taxon>Spirochaetales</taxon>
        <taxon>Breznakiellaceae</taxon>
        <taxon>Gracilinema</taxon>
    </lineage>
</organism>
<dbReference type="AlphaFoldDB" id="A0A7C3HVV7"/>
<name>A0A7C3HVV7_9SPIR</name>
<dbReference type="Gene3D" id="3.30.70.1120">
    <property type="entry name" value="TT1725-like"/>
    <property type="match status" value="1"/>
</dbReference>
<dbReference type="PANTHER" id="PTHR36441:SF1">
    <property type="entry name" value="DUF503 DOMAIN-CONTAINING PROTEIN"/>
    <property type="match status" value="1"/>
</dbReference>
<comment type="caution">
    <text evidence="1">The sequence shown here is derived from an EMBL/GenBank/DDBJ whole genome shotgun (WGS) entry which is preliminary data.</text>
</comment>
<gene>
    <name evidence="1" type="ORF">ENS59_02445</name>
</gene>
<protein>
    <submittedName>
        <fullName evidence="1">DUF503 domain-containing protein</fullName>
    </submittedName>
</protein>
<sequence length="95" mass="10857">MVVSMIQMIFEIPDVESIKDKRRIVRSVKEKLQRQFHMSAAEIDLLDSLSFAHIGGALVSNSRAFGESVLNKAFAMIEQEIPVRIQDVQIYSEEF</sequence>
<dbReference type="Pfam" id="PF04456">
    <property type="entry name" value="DUF503"/>
    <property type="match status" value="1"/>
</dbReference>
<evidence type="ECO:0000313" key="1">
    <source>
        <dbReference type="EMBL" id="HFH28359.1"/>
    </source>
</evidence>